<evidence type="ECO:0000256" key="1">
    <source>
        <dbReference type="ARBA" id="ARBA00001946"/>
    </source>
</evidence>
<evidence type="ECO:0000256" key="9">
    <source>
        <dbReference type="ARBA" id="ARBA00022679"/>
    </source>
</evidence>
<protein>
    <recommendedName>
        <fullName evidence="6 19">Adenosylcobinamide-GDP ribazoletransferase</fullName>
        <ecNumber evidence="5 19">2.7.8.26</ecNumber>
    </recommendedName>
    <alternativeName>
        <fullName evidence="16 19">Cobalamin synthase</fullName>
    </alternativeName>
    <alternativeName>
        <fullName evidence="15 19">Cobalamin-5'-phosphate synthase</fullName>
    </alternativeName>
</protein>
<evidence type="ECO:0000256" key="3">
    <source>
        <dbReference type="ARBA" id="ARBA00004663"/>
    </source>
</evidence>
<evidence type="ECO:0000256" key="2">
    <source>
        <dbReference type="ARBA" id="ARBA00004651"/>
    </source>
</evidence>
<evidence type="ECO:0000256" key="7">
    <source>
        <dbReference type="ARBA" id="ARBA00022475"/>
    </source>
</evidence>
<dbReference type="RefSeq" id="WP_249331187.1">
    <property type="nucleotide sequence ID" value="NZ_JACRSY010000001.1"/>
</dbReference>
<accession>A0A926I801</accession>
<evidence type="ECO:0000256" key="17">
    <source>
        <dbReference type="ARBA" id="ARBA00048623"/>
    </source>
</evidence>
<name>A0A926I801_9FIRM</name>
<evidence type="ECO:0000256" key="12">
    <source>
        <dbReference type="ARBA" id="ARBA00022989"/>
    </source>
</evidence>
<gene>
    <name evidence="19 20" type="primary">cobS</name>
    <name evidence="20" type="ORF">H8718_01015</name>
</gene>
<comment type="catalytic activity">
    <reaction evidence="18 19">
        <text>alpha-ribazole 5'-phosphate + adenosylcob(III)inamide-GDP = adenosylcob(III)alamin 5'-phosphate + GMP + H(+)</text>
        <dbReference type="Rhea" id="RHEA:23560"/>
        <dbReference type="ChEBI" id="CHEBI:15378"/>
        <dbReference type="ChEBI" id="CHEBI:57918"/>
        <dbReference type="ChEBI" id="CHEBI:58115"/>
        <dbReference type="ChEBI" id="CHEBI:60487"/>
        <dbReference type="ChEBI" id="CHEBI:60493"/>
        <dbReference type="EC" id="2.7.8.26"/>
    </reaction>
</comment>
<proteinExistence type="inferred from homology"/>
<dbReference type="GO" id="GO:0009236">
    <property type="term" value="P:cobalamin biosynthetic process"/>
    <property type="evidence" value="ECO:0007669"/>
    <property type="project" value="UniProtKB-UniRule"/>
</dbReference>
<keyword evidence="12 19" id="KW-1133">Transmembrane helix</keyword>
<dbReference type="HAMAP" id="MF_00719">
    <property type="entry name" value="CobS"/>
    <property type="match status" value="1"/>
</dbReference>
<dbReference type="GO" id="GO:0005886">
    <property type="term" value="C:plasma membrane"/>
    <property type="evidence" value="ECO:0007669"/>
    <property type="project" value="UniProtKB-SubCell"/>
</dbReference>
<evidence type="ECO:0000313" key="21">
    <source>
        <dbReference type="Proteomes" id="UP000655830"/>
    </source>
</evidence>
<keyword evidence="21" id="KW-1185">Reference proteome</keyword>
<dbReference type="EC" id="2.7.8.26" evidence="5 19"/>
<dbReference type="Proteomes" id="UP000655830">
    <property type="component" value="Unassembled WGS sequence"/>
</dbReference>
<keyword evidence="8 19" id="KW-0169">Cobalamin biosynthesis</keyword>
<comment type="subcellular location">
    <subcellularLocation>
        <location evidence="2 19">Cell membrane</location>
        <topology evidence="2 19">Multi-pass membrane protein</topology>
    </subcellularLocation>
</comment>
<dbReference type="PANTHER" id="PTHR34148:SF1">
    <property type="entry name" value="ADENOSYLCOBINAMIDE-GDP RIBAZOLETRANSFERASE"/>
    <property type="match status" value="1"/>
</dbReference>
<evidence type="ECO:0000256" key="11">
    <source>
        <dbReference type="ARBA" id="ARBA00022842"/>
    </source>
</evidence>
<dbReference type="InterPro" id="IPR003805">
    <property type="entry name" value="CobS"/>
</dbReference>
<evidence type="ECO:0000256" key="4">
    <source>
        <dbReference type="ARBA" id="ARBA00010561"/>
    </source>
</evidence>
<evidence type="ECO:0000256" key="16">
    <source>
        <dbReference type="ARBA" id="ARBA00032853"/>
    </source>
</evidence>
<comment type="function">
    <text evidence="14 19">Joins adenosylcobinamide-GDP and alpha-ribazole to generate adenosylcobalamin (Ado-cobalamin). Also synthesizes adenosylcobalamin 5'-phosphate from adenosylcobinamide-GDP and alpha-ribazole 5'-phosphate.</text>
</comment>
<evidence type="ECO:0000256" key="8">
    <source>
        <dbReference type="ARBA" id="ARBA00022573"/>
    </source>
</evidence>
<comment type="catalytic activity">
    <reaction evidence="17 19">
        <text>alpha-ribazole + adenosylcob(III)inamide-GDP = adenosylcob(III)alamin + GMP + H(+)</text>
        <dbReference type="Rhea" id="RHEA:16049"/>
        <dbReference type="ChEBI" id="CHEBI:10329"/>
        <dbReference type="ChEBI" id="CHEBI:15378"/>
        <dbReference type="ChEBI" id="CHEBI:18408"/>
        <dbReference type="ChEBI" id="CHEBI:58115"/>
        <dbReference type="ChEBI" id="CHEBI:60487"/>
        <dbReference type="EC" id="2.7.8.26"/>
    </reaction>
</comment>
<keyword evidence="9 19" id="KW-0808">Transferase</keyword>
<keyword evidence="13 19" id="KW-0472">Membrane</keyword>
<dbReference type="NCBIfam" id="TIGR00317">
    <property type="entry name" value="cobS"/>
    <property type="match status" value="1"/>
</dbReference>
<feature type="transmembrane region" description="Helical" evidence="19">
    <location>
        <begin position="175"/>
        <end position="205"/>
    </location>
</feature>
<feature type="transmembrane region" description="Helical" evidence="19">
    <location>
        <begin position="136"/>
        <end position="154"/>
    </location>
</feature>
<dbReference type="EMBL" id="JACRSY010000001">
    <property type="protein sequence ID" value="MBC8578120.1"/>
    <property type="molecule type" value="Genomic_DNA"/>
</dbReference>
<feature type="transmembrane region" description="Helical" evidence="19">
    <location>
        <begin position="108"/>
        <end position="130"/>
    </location>
</feature>
<comment type="pathway">
    <text evidence="3 19">Cofactor biosynthesis; adenosylcobalamin biosynthesis; adenosylcobalamin from cob(II)yrinate a,c-diamide: step 7/7.</text>
</comment>
<comment type="similarity">
    <text evidence="4 19">Belongs to the CobS family.</text>
</comment>
<evidence type="ECO:0000256" key="14">
    <source>
        <dbReference type="ARBA" id="ARBA00025228"/>
    </source>
</evidence>
<keyword evidence="7 19" id="KW-1003">Cell membrane</keyword>
<evidence type="ECO:0000256" key="6">
    <source>
        <dbReference type="ARBA" id="ARBA00015850"/>
    </source>
</evidence>
<keyword evidence="11 19" id="KW-0460">Magnesium</keyword>
<comment type="cofactor">
    <cofactor evidence="1 19">
        <name>Mg(2+)</name>
        <dbReference type="ChEBI" id="CHEBI:18420"/>
    </cofactor>
</comment>
<evidence type="ECO:0000313" key="20">
    <source>
        <dbReference type="EMBL" id="MBC8578120.1"/>
    </source>
</evidence>
<evidence type="ECO:0000256" key="5">
    <source>
        <dbReference type="ARBA" id="ARBA00013200"/>
    </source>
</evidence>
<feature type="transmembrane region" description="Helical" evidence="19">
    <location>
        <begin position="33"/>
        <end position="52"/>
    </location>
</feature>
<dbReference type="Pfam" id="PF02654">
    <property type="entry name" value="CobS"/>
    <property type="match status" value="1"/>
</dbReference>
<feature type="transmembrane region" description="Helical" evidence="19">
    <location>
        <begin position="225"/>
        <end position="243"/>
    </location>
</feature>
<dbReference type="PANTHER" id="PTHR34148">
    <property type="entry name" value="ADENOSYLCOBINAMIDE-GDP RIBAZOLETRANSFERASE"/>
    <property type="match status" value="1"/>
</dbReference>
<sequence length="247" mass="27057">MKKLKQFILGVQFLTRIPIRANMPAEPSDFKGALCFFTVVGLIIGTLEWLLFSLGMQVDPLLGALLATIGGIWITGGMHLDGLADVFDGFGANRDTERTLEIMKDSRIGSFGVLALMIDFAFHMVGFYLLKDTPLLIIWVPISAKFTVCVLCDIGKNIKKGLGALWIENISKAGLFVNLVLFLFIGCILLPWELAVIGLGLVYGVAVLLNKKFTHKLTGLNGDCLGAASQMTEWIVMVYLLIVSQML</sequence>
<feature type="transmembrane region" description="Helical" evidence="19">
    <location>
        <begin position="64"/>
        <end position="87"/>
    </location>
</feature>
<comment type="caution">
    <text evidence="20">The sequence shown here is derived from an EMBL/GenBank/DDBJ whole genome shotgun (WGS) entry which is preliminary data.</text>
</comment>
<evidence type="ECO:0000256" key="18">
    <source>
        <dbReference type="ARBA" id="ARBA00049504"/>
    </source>
</evidence>
<evidence type="ECO:0000256" key="13">
    <source>
        <dbReference type="ARBA" id="ARBA00023136"/>
    </source>
</evidence>
<reference evidence="20" key="1">
    <citation type="submission" date="2020-08" db="EMBL/GenBank/DDBJ databases">
        <title>Genome public.</title>
        <authorList>
            <person name="Liu C."/>
            <person name="Sun Q."/>
        </authorList>
    </citation>
    <scope>NUCLEOTIDE SEQUENCE</scope>
    <source>
        <strain evidence="20">NSJ-12</strain>
    </source>
</reference>
<dbReference type="GO" id="GO:0051073">
    <property type="term" value="F:adenosylcobinamide-GDP ribazoletransferase activity"/>
    <property type="evidence" value="ECO:0007669"/>
    <property type="project" value="UniProtKB-UniRule"/>
</dbReference>
<evidence type="ECO:0000256" key="19">
    <source>
        <dbReference type="HAMAP-Rule" id="MF_00719"/>
    </source>
</evidence>
<keyword evidence="10 19" id="KW-0812">Transmembrane</keyword>
<dbReference type="GO" id="GO:0008818">
    <property type="term" value="F:cobalamin 5'-phosphate synthase activity"/>
    <property type="evidence" value="ECO:0007669"/>
    <property type="project" value="UniProtKB-UniRule"/>
</dbReference>
<evidence type="ECO:0000256" key="10">
    <source>
        <dbReference type="ARBA" id="ARBA00022692"/>
    </source>
</evidence>
<organism evidence="20 21">
    <name type="scientific">Zhenhengia yiwuensis</name>
    <dbReference type="NCBI Taxonomy" id="2763666"/>
    <lineage>
        <taxon>Bacteria</taxon>
        <taxon>Bacillati</taxon>
        <taxon>Bacillota</taxon>
        <taxon>Clostridia</taxon>
        <taxon>Lachnospirales</taxon>
        <taxon>Lachnospiraceae</taxon>
        <taxon>Zhenhengia</taxon>
    </lineage>
</organism>
<dbReference type="AlphaFoldDB" id="A0A926I801"/>
<evidence type="ECO:0000256" key="15">
    <source>
        <dbReference type="ARBA" id="ARBA00032605"/>
    </source>
</evidence>